<name>A0A806TF36_PRIMG</name>
<dbReference type="Proteomes" id="UP000036410">
    <property type="component" value="Chromosome"/>
</dbReference>
<feature type="signal peptide" evidence="1">
    <location>
        <begin position="1"/>
        <end position="21"/>
    </location>
</feature>
<gene>
    <name evidence="2" type="ORF">AS52_01735</name>
</gene>
<feature type="chain" id="PRO_5032777661" description="Lipoprotein" evidence="1">
    <location>
        <begin position="22"/>
        <end position="210"/>
    </location>
</feature>
<keyword evidence="1" id="KW-0732">Signal</keyword>
<dbReference type="RefSeq" id="WP_049163954.1">
    <property type="nucleotide sequence ID" value="NZ_CP010586.1"/>
</dbReference>
<organism evidence="2 3">
    <name type="scientific">Priestia megaterium Q3</name>
    <dbReference type="NCBI Taxonomy" id="1452722"/>
    <lineage>
        <taxon>Bacteria</taxon>
        <taxon>Bacillati</taxon>
        <taxon>Bacillota</taxon>
        <taxon>Bacilli</taxon>
        <taxon>Bacillales</taxon>
        <taxon>Bacillaceae</taxon>
        <taxon>Priestia</taxon>
    </lineage>
</organism>
<evidence type="ECO:0000313" key="2">
    <source>
        <dbReference type="EMBL" id="AKP76700.1"/>
    </source>
</evidence>
<reference evidence="2 3" key="1">
    <citation type="submission" date="2015-01" db="EMBL/GenBank/DDBJ databases">
        <title>Genome sequence of bacillus megaterium Q3.</title>
        <authorList>
            <person name="Wang Y."/>
            <person name="Luo K."/>
            <person name="Bai L."/>
            <person name="Luo F."/>
        </authorList>
    </citation>
    <scope>NUCLEOTIDE SEQUENCE [LARGE SCALE GENOMIC DNA]</scope>
    <source>
        <strain evidence="2 3">Q3</strain>
    </source>
</reference>
<proteinExistence type="predicted"/>
<protein>
    <recommendedName>
        <fullName evidence="4">Lipoprotein</fullName>
    </recommendedName>
</protein>
<dbReference type="AlphaFoldDB" id="A0A806TF36"/>
<evidence type="ECO:0008006" key="4">
    <source>
        <dbReference type="Google" id="ProtNLM"/>
    </source>
</evidence>
<dbReference type="PROSITE" id="PS51257">
    <property type="entry name" value="PROKAR_LIPOPROTEIN"/>
    <property type="match status" value="1"/>
</dbReference>
<accession>A0A806TF36</accession>
<evidence type="ECO:0000313" key="3">
    <source>
        <dbReference type="Proteomes" id="UP000036410"/>
    </source>
</evidence>
<evidence type="ECO:0000256" key="1">
    <source>
        <dbReference type="SAM" id="SignalP"/>
    </source>
</evidence>
<sequence length="210" mass="23176">MKKLIGVTIMAVSLVMSGACSNQGSSDVEKNKKVSKEYQQDNQKKPFKITNVKVKVVNDKGLVGSTIVEENGKEKEIVPLALYYDMRIKHYSDKSLINFDKDDLDFKILPNKELIKASKDAVGVNIFDDEKGLDGLGRGSGYGDFDGNRNGKINVSYDLGFTTKSGGLPVAPNKEKIKMLKENALKGVLVVIKNKEEIGRYNLTAINKID</sequence>
<dbReference type="EMBL" id="CP010586">
    <property type="protein sequence ID" value="AKP76700.1"/>
    <property type="molecule type" value="Genomic_DNA"/>
</dbReference>